<evidence type="ECO:0000313" key="2">
    <source>
        <dbReference type="EMBL" id="GAB49875.1"/>
    </source>
</evidence>
<gene>
    <name evidence="2" type="ORF">MOPEL_135_01130</name>
</gene>
<reference evidence="2 3" key="1">
    <citation type="submission" date="2012-02" db="EMBL/GenBank/DDBJ databases">
        <title>Whole genome shotgun sequence of Mobilicoccus pelagius NBRC 104925.</title>
        <authorList>
            <person name="Yoshida Y."/>
            <person name="Hosoyama A."/>
            <person name="Tsuchikane K."/>
            <person name="Katsumata H."/>
            <person name="Yamazaki S."/>
            <person name="Fujita N."/>
        </authorList>
    </citation>
    <scope>NUCLEOTIDE SEQUENCE [LARGE SCALE GENOMIC DNA]</scope>
    <source>
        <strain evidence="2 3">NBRC 104925</strain>
    </source>
</reference>
<feature type="region of interest" description="Disordered" evidence="1">
    <location>
        <begin position="404"/>
        <end position="562"/>
    </location>
</feature>
<evidence type="ECO:0000313" key="3">
    <source>
        <dbReference type="Proteomes" id="UP000004367"/>
    </source>
</evidence>
<feature type="region of interest" description="Disordered" evidence="1">
    <location>
        <begin position="303"/>
        <end position="351"/>
    </location>
</feature>
<feature type="compositionally biased region" description="Basic and acidic residues" evidence="1">
    <location>
        <begin position="543"/>
        <end position="562"/>
    </location>
</feature>
<dbReference type="AlphaFoldDB" id="H5UVW7"/>
<keyword evidence="3" id="KW-1185">Reference proteome</keyword>
<feature type="region of interest" description="Disordered" evidence="1">
    <location>
        <begin position="586"/>
        <end position="628"/>
    </location>
</feature>
<feature type="compositionally biased region" description="Basic residues" evidence="1">
    <location>
        <begin position="7"/>
        <end position="21"/>
    </location>
</feature>
<dbReference type="EMBL" id="BAFE01000094">
    <property type="protein sequence ID" value="GAB49875.1"/>
    <property type="molecule type" value="Genomic_DNA"/>
</dbReference>
<feature type="region of interest" description="Disordered" evidence="1">
    <location>
        <begin position="1"/>
        <end position="29"/>
    </location>
</feature>
<dbReference type="Proteomes" id="UP000004367">
    <property type="component" value="Unassembled WGS sequence"/>
</dbReference>
<sequence length="628" mass="65920">MSSSTPHTRRLPGFSRRRRDRSKVAPAPRSARARIVTAARAVAATLAVVAVLVLGPPAMLGWVPLPVTTDLPGARAGDLVVVDPVETADVDTPERGDVVAVLTSTDRLALRTVESTSGPTLAVASAEGVVSTTPDRVRAVERYRLPVVGAAYGAGSPTQRMWWGRGLGAFAALWAGLEIWDGMRGSGRDERAPRRSRWRRWSGSRRDEGASSAPTPRGAPAPDATHLCATSRGAASGTTDTPSTAAATAPPHVGATPPTSRRGTPGAPAAARAVTPASPHRRLTAAYRLGSITSRADVHVSGGRGVSVGTSLPPLPLPPTPDTDDRERASIGSDLDIPGGHPQRRPGTDLDVPVVSVDLTSREFPTRRELARARRRRRPWDRVTEAAASAVGAVVLAARALDRRAEDPEDDAGGGGRHRSPLPARTIDAPDRADTAPRPALKAGPTRPRPDEAPLTGSPADLAAGPSTTTGDDRATSPTTPRSRAAMRRTRPPARAAGAASSTTPTGPTTETPHAAPRAARRGTPEDTSAVAGHTAGDTAPARADDTETRRLWRPRASAEEARRVALVQDFEARRAAAEAAFRHELARRELTSPAERLIAERERRAQAPRGTEPEAPTGDGHEDDPTA</sequence>
<name>H5UVW7_9MICO</name>
<feature type="compositionally biased region" description="Low complexity" evidence="1">
    <location>
        <begin position="493"/>
        <end position="517"/>
    </location>
</feature>
<accession>H5UVW7</accession>
<protein>
    <recommendedName>
        <fullName evidence="4">Peptidase S26 domain-containing protein</fullName>
    </recommendedName>
</protein>
<feature type="region of interest" description="Disordered" evidence="1">
    <location>
        <begin position="183"/>
        <end position="278"/>
    </location>
</feature>
<feature type="compositionally biased region" description="Low complexity" evidence="1">
    <location>
        <begin position="260"/>
        <end position="278"/>
    </location>
</feature>
<organism evidence="2 3">
    <name type="scientific">Mobilicoccus pelagius NBRC 104925</name>
    <dbReference type="NCBI Taxonomy" id="1089455"/>
    <lineage>
        <taxon>Bacteria</taxon>
        <taxon>Bacillati</taxon>
        <taxon>Actinomycetota</taxon>
        <taxon>Actinomycetes</taxon>
        <taxon>Micrococcales</taxon>
        <taxon>Dermatophilaceae</taxon>
        <taxon>Mobilicoccus</taxon>
    </lineage>
</organism>
<evidence type="ECO:0008006" key="4">
    <source>
        <dbReference type="Google" id="ProtNLM"/>
    </source>
</evidence>
<feature type="compositionally biased region" description="Basic residues" evidence="1">
    <location>
        <begin position="194"/>
        <end position="203"/>
    </location>
</feature>
<evidence type="ECO:0000256" key="1">
    <source>
        <dbReference type="SAM" id="MobiDB-lite"/>
    </source>
</evidence>
<feature type="compositionally biased region" description="Low complexity" evidence="1">
    <location>
        <begin position="233"/>
        <end position="251"/>
    </location>
</feature>
<comment type="caution">
    <text evidence="2">The sequence shown here is derived from an EMBL/GenBank/DDBJ whole genome shotgun (WGS) entry which is preliminary data.</text>
</comment>
<proteinExistence type="predicted"/>